<feature type="domain" description="Integrase catalytic" evidence="1">
    <location>
        <begin position="2"/>
        <end position="26"/>
    </location>
</feature>
<dbReference type="InterPro" id="IPR001584">
    <property type="entry name" value="Integrase_cat-core"/>
</dbReference>
<evidence type="ECO:0000313" key="2">
    <source>
        <dbReference type="EMBL" id="PEN77322.1"/>
    </source>
</evidence>
<dbReference type="GO" id="GO:0015074">
    <property type="term" value="P:DNA integration"/>
    <property type="evidence" value="ECO:0007669"/>
    <property type="project" value="InterPro"/>
</dbReference>
<dbReference type="Proteomes" id="UP000220691">
    <property type="component" value="Unassembled WGS sequence"/>
</dbReference>
<sequence>MHYYNHKRIKGKLKGTSPVQYRNHSFFVSKFRGSVHKKNFAFLI</sequence>
<name>A0A9X6U5G4_BACCE</name>
<dbReference type="EMBL" id="NUAN01000342">
    <property type="protein sequence ID" value="PEN77322.1"/>
    <property type="molecule type" value="Genomic_DNA"/>
</dbReference>
<protein>
    <recommendedName>
        <fullName evidence="1">Integrase catalytic domain-containing protein</fullName>
    </recommendedName>
</protein>
<evidence type="ECO:0000259" key="1">
    <source>
        <dbReference type="Pfam" id="PF13333"/>
    </source>
</evidence>
<comment type="caution">
    <text evidence="2">The sequence shown here is derived from an EMBL/GenBank/DDBJ whole genome shotgun (WGS) entry which is preliminary data.</text>
</comment>
<evidence type="ECO:0000313" key="3">
    <source>
        <dbReference type="Proteomes" id="UP000220691"/>
    </source>
</evidence>
<dbReference type="Pfam" id="PF13333">
    <property type="entry name" value="rve_2"/>
    <property type="match status" value="1"/>
</dbReference>
<organism evidence="2 3">
    <name type="scientific">Bacillus cereus</name>
    <dbReference type="NCBI Taxonomy" id="1396"/>
    <lineage>
        <taxon>Bacteria</taxon>
        <taxon>Bacillati</taxon>
        <taxon>Bacillota</taxon>
        <taxon>Bacilli</taxon>
        <taxon>Bacillales</taxon>
        <taxon>Bacillaceae</taxon>
        <taxon>Bacillus</taxon>
        <taxon>Bacillus cereus group</taxon>
    </lineage>
</organism>
<dbReference type="AlphaFoldDB" id="A0A9X6U5G4"/>
<accession>A0A9X6U5G4</accession>
<proteinExistence type="predicted"/>
<reference evidence="2 3" key="1">
    <citation type="submission" date="2017-09" db="EMBL/GenBank/DDBJ databases">
        <title>Large-scale bioinformatics analysis of Bacillus genomes uncovers conserved roles of natural products in bacterial physiology.</title>
        <authorList>
            <consortium name="Agbiome Team Llc"/>
            <person name="Bleich R.M."/>
            <person name="Kirk G.J."/>
            <person name="Santa Maria K.C."/>
            <person name="Allen S.E."/>
            <person name="Farag S."/>
            <person name="Shank E.A."/>
            <person name="Bowers A."/>
        </authorList>
    </citation>
    <scope>NUCLEOTIDE SEQUENCE [LARGE SCALE GENOMIC DNA]</scope>
    <source>
        <strain evidence="2 3">AFS027647</strain>
    </source>
</reference>
<gene>
    <name evidence="2" type="ORF">CN553_31270</name>
</gene>